<feature type="region of interest" description="Disordered" evidence="1">
    <location>
        <begin position="288"/>
        <end position="328"/>
    </location>
</feature>
<sequence length="328" mass="34801">MLGQTTTPLALRPNETKIHFFSQYPQTATSRCPKGDGTPSPPSIVSSQSPLASEIHRVSNEETPSLPPATSSADRMLASSRAVAYASAGLGKMGQDISALNSLMDTVLNEEGTWSNLTKEDKKEANGVLDAWTPLNNGREKILPTSELTEGEYIARMKKVLYRIMSNPLFREGEVPYVVAPVVTAHLTKEGPVFSTHFARMSATDAFGELPLGAQLRQEKKMLSTLRGALPGAAGLTSSMRLPDHPSSPEALGSIFTEAYSLVRSAAQSAGVRESTTLSDLAELCRNSAASDPRSLSPAPDDATQTVVTEQGPDTADTRVPSVGGSTA</sequence>
<feature type="region of interest" description="Disordered" evidence="1">
    <location>
        <begin position="25"/>
        <end position="72"/>
    </location>
</feature>
<dbReference type="AlphaFoldDB" id="A0AAD9CTP7"/>
<name>A0AAD9CTP7_PAPLA</name>
<gene>
    <name evidence="2" type="ORF">DB88DRAFT_518658</name>
</gene>
<organism evidence="2 3">
    <name type="scientific">Papiliotrema laurentii</name>
    <name type="common">Cryptococcus laurentii</name>
    <dbReference type="NCBI Taxonomy" id="5418"/>
    <lineage>
        <taxon>Eukaryota</taxon>
        <taxon>Fungi</taxon>
        <taxon>Dikarya</taxon>
        <taxon>Basidiomycota</taxon>
        <taxon>Agaricomycotina</taxon>
        <taxon>Tremellomycetes</taxon>
        <taxon>Tremellales</taxon>
        <taxon>Rhynchogastremaceae</taxon>
        <taxon>Papiliotrema</taxon>
    </lineage>
</organism>
<dbReference type="Proteomes" id="UP001182556">
    <property type="component" value="Unassembled WGS sequence"/>
</dbReference>
<evidence type="ECO:0000256" key="1">
    <source>
        <dbReference type="SAM" id="MobiDB-lite"/>
    </source>
</evidence>
<evidence type="ECO:0000313" key="3">
    <source>
        <dbReference type="Proteomes" id="UP001182556"/>
    </source>
</evidence>
<protein>
    <submittedName>
        <fullName evidence="2">Uncharacterized protein</fullName>
    </submittedName>
</protein>
<evidence type="ECO:0000313" key="2">
    <source>
        <dbReference type="EMBL" id="KAK1921320.1"/>
    </source>
</evidence>
<proteinExistence type="predicted"/>
<reference evidence="2" key="1">
    <citation type="submission" date="2023-02" db="EMBL/GenBank/DDBJ databases">
        <title>Identification and recombinant expression of a fungal hydrolase from Papiliotrema laurentii that hydrolyzes apple cutin and clears colloidal polyester polyurethane.</title>
        <authorList>
            <consortium name="DOE Joint Genome Institute"/>
            <person name="Roman V.A."/>
            <person name="Bojanowski C."/>
            <person name="Crable B.R."/>
            <person name="Wagner D.N."/>
            <person name="Hung C.S."/>
            <person name="Nadeau L.J."/>
            <person name="Schratz L."/>
            <person name="Haridas S."/>
            <person name="Pangilinan J."/>
            <person name="Lipzen A."/>
            <person name="Na H."/>
            <person name="Yan M."/>
            <person name="Ng V."/>
            <person name="Grigoriev I.V."/>
            <person name="Spatafora J.W."/>
            <person name="Barlow D."/>
            <person name="Biffinger J."/>
            <person name="Kelley-Loughnane N."/>
            <person name="Varaljay V.A."/>
            <person name="Crookes-Goodson W.J."/>
        </authorList>
    </citation>
    <scope>NUCLEOTIDE SEQUENCE</scope>
    <source>
        <strain evidence="2">5307AH</strain>
    </source>
</reference>
<comment type="caution">
    <text evidence="2">The sequence shown here is derived from an EMBL/GenBank/DDBJ whole genome shotgun (WGS) entry which is preliminary data.</text>
</comment>
<dbReference type="EMBL" id="JAODAN010000011">
    <property type="protein sequence ID" value="KAK1921320.1"/>
    <property type="molecule type" value="Genomic_DNA"/>
</dbReference>
<keyword evidence="3" id="KW-1185">Reference proteome</keyword>
<accession>A0AAD9CTP7</accession>